<gene>
    <name evidence="2" type="ORF">A9Q75_05185</name>
</gene>
<sequence length="568" mass="60131">MAYVQVNNASHTLKLAAFIVAFFSSFFSYSADIDYSSLSGEPAVPKLGTTVMCGLSIKPSIGQLEMPVINTTLIQRVTACKNIIQDYIVTMPAYNACSAPSVTWKTISSGVPYPYIAYTHSSGPAFYQQCDFTAHSSGQASASILNEFIIYSCPPPLSPSYTFEVDSNDDGDIDTCYKPADVQALQDAQREDEKADEYCQNYVLDSGNNTANNMCYSSSNGSSCNVQKVTTDGGGSYYKGVSSSDGGCATSENPPYDDAGTGEGKDDCLYSGGVNYCQANRDKHCSTTVGVEICDDGCIDDGTNLFCDTSKHPDVGEGDSNYFDDNGTCSVISASSSRGFCEDNDGTWDETTDYQETSCPAGAGTCSVAVAGLCGSCFDAGGTWTPDPTALLSDEAKVGIENGALAKTGNDKLSQIEHGQRKTSEATQSTIKSGTGKIVNAIESLGEKLGQSKAEEEKESFTTTTSTIEKSKINSLFDAAATATLTADIETLKTDITTSINSIRAEASSMMSITVPNSTGYEARNLTLTQGTFDVSLSRFGEFFRMLATPIMLVCSILAGLILLGGKN</sequence>
<protein>
    <submittedName>
        <fullName evidence="2">Uncharacterized protein</fullName>
    </submittedName>
</protein>
<keyword evidence="1" id="KW-0472">Membrane</keyword>
<evidence type="ECO:0000256" key="1">
    <source>
        <dbReference type="SAM" id="Phobius"/>
    </source>
</evidence>
<dbReference type="Proteomes" id="UP000243053">
    <property type="component" value="Unassembled WGS sequence"/>
</dbReference>
<organism evidence="2 3">
    <name type="scientific">Colwellia psychrerythraea</name>
    <name type="common">Vibrio psychroerythus</name>
    <dbReference type="NCBI Taxonomy" id="28229"/>
    <lineage>
        <taxon>Bacteria</taxon>
        <taxon>Pseudomonadati</taxon>
        <taxon>Pseudomonadota</taxon>
        <taxon>Gammaproteobacteria</taxon>
        <taxon>Alteromonadales</taxon>
        <taxon>Colwelliaceae</taxon>
        <taxon>Colwellia</taxon>
    </lineage>
</organism>
<dbReference type="EMBL" id="MAAF01000036">
    <property type="protein sequence ID" value="OUR82685.1"/>
    <property type="molecule type" value="Genomic_DNA"/>
</dbReference>
<proteinExistence type="predicted"/>
<accession>A0A1Y5EPA3</accession>
<feature type="transmembrane region" description="Helical" evidence="1">
    <location>
        <begin position="543"/>
        <end position="564"/>
    </location>
</feature>
<evidence type="ECO:0000313" key="3">
    <source>
        <dbReference type="Proteomes" id="UP000243053"/>
    </source>
</evidence>
<dbReference type="AlphaFoldDB" id="A0A1Y5EPA3"/>
<evidence type="ECO:0000313" key="2">
    <source>
        <dbReference type="EMBL" id="OUR82685.1"/>
    </source>
</evidence>
<keyword evidence="1" id="KW-0812">Transmembrane</keyword>
<reference evidence="3" key="1">
    <citation type="journal article" date="2017" name="Proc. Natl. Acad. Sci. U.S.A.">
        <title>Simulation of Deepwater Horizon oil plume reveals substrate specialization within a complex community of hydrocarbon degraders.</title>
        <authorList>
            <person name="Hu P."/>
            <person name="Dubinsky E.A."/>
            <person name="Probst A.J."/>
            <person name="Wang J."/>
            <person name="Sieber C.M.K."/>
            <person name="Tom L.M."/>
            <person name="Gardinali P."/>
            <person name="Banfield J.F."/>
            <person name="Atlas R.M."/>
            <person name="Andersen G.L."/>
        </authorList>
    </citation>
    <scope>NUCLEOTIDE SEQUENCE [LARGE SCALE GENOMIC DNA]</scope>
</reference>
<name>A0A1Y5EPA3_COLPS</name>
<keyword evidence="1" id="KW-1133">Transmembrane helix</keyword>
<comment type="caution">
    <text evidence="2">The sequence shown here is derived from an EMBL/GenBank/DDBJ whole genome shotgun (WGS) entry which is preliminary data.</text>
</comment>